<evidence type="ECO:0000313" key="2">
    <source>
        <dbReference type="EMBL" id="PWN32266.1"/>
    </source>
</evidence>
<sequence>MKRSRSESTTARSSSTNDSYDSSSETDSQYDTSVSKARSPSPSVPKKPVVKETNRVASSASKHSKTATPSSTPSKRSKPKNSETKMNNTKSSSDKVAQNKSPSTTNRAKSGNPSHISTTKGSTSASHFNGVFQKRSNSGNSSRKKHVVEVIDISDSEYSPSDSEDGTGSSSSSESEIESHQTKEPAHKKAKIENIDEPKAEQAIRKNKSGMTNHHKHASRPQKAEGKEATRFSREEDAAIIAYIEESIRTVDLMKHLRKVFPDQAPRNKSSVRYRRLSILKRCKDIILGTDSVKE</sequence>
<feature type="compositionally biased region" description="Low complexity" evidence="1">
    <location>
        <begin position="7"/>
        <end position="47"/>
    </location>
</feature>
<feature type="compositionally biased region" description="Basic and acidic residues" evidence="1">
    <location>
        <begin position="222"/>
        <end position="232"/>
    </location>
</feature>
<keyword evidence="3" id="KW-1185">Reference proteome</keyword>
<dbReference type="EMBL" id="KZ819606">
    <property type="protein sequence ID" value="PWN32266.1"/>
    <property type="molecule type" value="Genomic_DNA"/>
</dbReference>
<organism evidence="2 3">
    <name type="scientific">Meira miltonrushii</name>
    <dbReference type="NCBI Taxonomy" id="1280837"/>
    <lineage>
        <taxon>Eukaryota</taxon>
        <taxon>Fungi</taxon>
        <taxon>Dikarya</taxon>
        <taxon>Basidiomycota</taxon>
        <taxon>Ustilaginomycotina</taxon>
        <taxon>Exobasidiomycetes</taxon>
        <taxon>Exobasidiales</taxon>
        <taxon>Brachybasidiaceae</taxon>
        <taxon>Meira</taxon>
    </lineage>
</organism>
<evidence type="ECO:0000313" key="3">
    <source>
        <dbReference type="Proteomes" id="UP000245771"/>
    </source>
</evidence>
<feature type="region of interest" description="Disordered" evidence="1">
    <location>
        <begin position="1"/>
        <end position="232"/>
    </location>
</feature>
<dbReference type="AlphaFoldDB" id="A0A316V3Z7"/>
<feature type="compositionally biased region" description="Basic and acidic residues" evidence="1">
    <location>
        <begin position="177"/>
        <end position="204"/>
    </location>
</feature>
<feature type="compositionally biased region" description="Polar residues" evidence="1">
    <location>
        <begin position="84"/>
        <end position="127"/>
    </location>
</feature>
<dbReference type="RefSeq" id="XP_025352568.1">
    <property type="nucleotide sequence ID" value="XM_025501180.1"/>
</dbReference>
<dbReference type="Proteomes" id="UP000245771">
    <property type="component" value="Unassembled WGS sequence"/>
</dbReference>
<feature type="compositionally biased region" description="Low complexity" evidence="1">
    <location>
        <begin position="57"/>
        <end position="74"/>
    </location>
</feature>
<reference evidence="2 3" key="1">
    <citation type="journal article" date="2018" name="Mol. Biol. Evol.">
        <title>Broad Genomic Sampling Reveals a Smut Pathogenic Ancestry of the Fungal Clade Ustilaginomycotina.</title>
        <authorList>
            <person name="Kijpornyongpan T."/>
            <person name="Mondo S.J."/>
            <person name="Barry K."/>
            <person name="Sandor L."/>
            <person name="Lee J."/>
            <person name="Lipzen A."/>
            <person name="Pangilinan J."/>
            <person name="LaButti K."/>
            <person name="Hainaut M."/>
            <person name="Henrissat B."/>
            <person name="Grigoriev I.V."/>
            <person name="Spatafora J.W."/>
            <person name="Aime M.C."/>
        </authorList>
    </citation>
    <scope>NUCLEOTIDE SEQUENCE [LARGE SCALE GENOMIC DNA]</scope>
    <source>
        <strain evidence="2 3">MCA 3882</strain>
    </source>
</reference>
<evidence type="ECO:0000256" key="1">
    <source>
        <dbReference type="SAM" id="MobiDB-lite"/>
    </source>
</evidence>
<dbReference type="GeneID" id="37022961"/>
<protein>
    <submittedName>
        <fullName evidence="2">Uncharacterized protein</fullName>
    </submittedName>
</protein>
<feature type="compositionally biased region" description="Low complexity" evidence="1">
    <location>
        <begin position="151"/>
        <end position="174"/>
    </location>
</feature>
<accession>A0A316V3Z7</accession>
<gene>
    <name evidence="2" type="ORF">FA14DRAFT_182175</name>
</gene>
<proteinExistence type="predicted"/>
<feature type="compositionally biased region" description="Basic residues" evidence="1">
    <location>
        <begin position="205"/>
        <end position="220"/>
    </location>
</feature>
<name>A0A316V3Z7_9BASI</name>
<dbReference type="InParanoid" id="A0A316V3Z7"/>